<dbReference type="Proteomes" id="UP000821865">
    <property type="component" value="Chromosome 5"/>
</dbReference>
<evidence type="ECO:0000313" key="1">
    <source>
        <dbReference type="EMBL" id="KAH7949515.1"/>
    </source>
</evidence>
<organism evidence="1 2">
    <name type="scientific">Dermacentor silvarum</name>
    <name type="common">Tick</name>
    <dbReference type="NCBI Taxonomy" id="543639"/>
    <lineage>
        <taxon>Eukaryota</taxon>
        <taxon>Metazoa</taxon>
        <taxon>Ecdysozoa</taxon>
        <taxon>Arthropoda</taxon>
        <taxon>Chelicerata</taxon>
        <taxon>Arachnida</taxon>
        <taxon>Acari</taxon>
        <taxon>Parasitiformes</taxon>
        <taxon>Ixodida</taxon>
        <taxon>Ixodoidea</taxon>
        <taxon>Ixodidae</taxon>
        <taxon>Rhipicephalinae</taxon>
        <taxon>Dermacentor</taxon>
    </lineage>
</organism>
<reference evidence="1" key="1">
    <citation type="submission" date="2020-05" db="EMBL/GenBank/DDBJ databases">
        <title>Large-scale comparative analyses of tick genomes elucidate their genetic diversity and vector capacities.</title>
        <authorList>
            <person name="Jia N."/>
            <person name="Wang J."/>
            <person name="Shi W."/>
            <person name="Du L."/>
            <person name="Sun Y."/>
            <person name="Zhan W."/>
            <person name="Jiang J."/>
            <person name="Wang Q."/>
            <person name="Zhang B."/>
            <person name="Ji P."/>
            <person name="Sakyi L.B."/>
            <person name="Cui X."/>
            <person name="Yuan T."/>
            <person name="Jiang B."/>
            <person name="Yang W."/>
            <person name="Lam T.T.-Y."/>
            <person name="Chang Q."/>
            <person name="Ding S."/>
            <person name="Wang X."/>
            <person name="Zhu J."/>
            <person name="Ruan X."/>
            <person name="Zhao L."/>
            <person name="Wei J."/>
            <person name="Que T."/>
            <person name="Du C."/>
            <person name="Cheng J."/>
            <person name="Dai P."/>
            <person name="Han X."/>
            <person name="Huang E."/>
            <person name="Gao Y."/>
            <person name="Liu J."/>
            <person name="Shao H."/>
            <person name="Ye R."/>
            <person name="Li L."/>
            <person name="Wei W."/>
            <person name="Wang X."/>
            <person name="Wang C."/>
            <person name="Yang T."/>
            <person name="Huo Q."/>
            <person name="Li W."/>
            <person name="Guo W."/>
            <person name="Chen H."/>
            <person name="Zhou L."/>
            <person name="Ni X."/>
            <person name="Tian J."/>
            <person name="Zhou Y."/>
            <person name="Sheng Y."/>
            <person name="Liu T."/>
            <person name="Pan Y."/>
            <person name="Xia L."/>
            <person name="Li J."/>
            <person name="Zhao F."/>
            <person name="Cao W."/>
        </authorList>
    </citation>
    <scope>NUCLEOTIDE SEQUENCE</scope>
    <source>
        <strain evidence="1">Dsil-2018</strain>
    </source>
</reference>
<comment type="caution">
    <text evidence="1">The sequence shown here is derived from an EMBL/GenBank/DDBJ whole genome shotgun (WGS) entry which is preliminary data.</text>
</comment>
<sequence>MGGISTHLKRPSSHAVSYQARIILQHGQLGGVIGCVYGTFIAIVAPKPPPAQKAPTGAGGAITPSKQWWSAVERYIGVLNSSFRCLERYGVLHYGPRKAGTTVAACGALRNLCLHAEGTYWCRRSYYALKTMVARDSDMSQSQFAGSWNNAHVWRHCFAGRIVSGGIVVQDGNIPVGSAVERYIGVLNSSFRCLERYGVLHYGPRKAGTTVAACGALRNLCLHAGESYTRHLYHHYHHDDNATMASTHMAP</sequence>
<name>A0ACB8CR22_DERSI</name>
<dbReference type="EMBL" id="CM023474">
    <property type="protein sequence ID" value="KAH7949515.1"/>
    <property type="molecule type" value="Genomic_DNA"/>
</dbReference>
<proteinExistence type="predicted"/>
<evidence type="ECO:0000313" key="2">
    <source>
        <dbReference type="Proteomes" id="UP000821865"/>
    </source>
</evidence>
<protein>
    <submittedName>
        <fullName evidence="1">Uncharacterized protein</fullName>
    </submittedName>
</protein>
<gene>
    <name evidence="1" type="ORF">HPB49_011734</name>
</gene>
<keyword evidence="2" id="KW-1185">Reference proteome</keyword>
<accession>A0ACB8CR22</accession>